<evidence type="ECO:0000313" key="4">
    <source>
        <dbReference type="Proteomes" id="UP001606210"/>
    </source>
</evidence>
<dbReference type="Pfam" id="PF03328">
    <property type="entry name" value="HpcH_HpaI"/>
    <property type="match status" value="1"/>
</dbReference>
<dbReference type="Gene3D" id="6.10.140.960">
    <property type="match status" value="1"/>
</dbReference>
<evidence type="ECO:0000256" key="1">
    <source>
        <dbReference type="ARBA" id="ARBA00022723"/>
    </source>
</evidence>
<dbReference type="SUPFAM" id="SSF51621">
    <property type="entry name" value="Phosphoenolpyruvate/pyruvate domain"/>
    <property type="match status" value="1"/>
</dbReference>
<dbReference type="PANTHER" id="PTHR11105">
    <property type="entry name" value="CITRATE LYASE SUBUNIT BETA-RELATED"/>
    <property type="match status" value="1"/>
</dbReference>
<feature type="domain" description="HpcH/HpaI aldolase/citrate lyase" evidence="2">
    <location>
        <begin position="52"/>
        <end position="255"/>
    </location>
</feature>
<dbReference type="Proteomes" id="UP001606210">
    <property type="component" value="Unassembled WGS sequence"/>
</dbReference>
<keyword evidence="3" id="KW-0456">Lyase</keyword>
<dbReference type="InterPro" id="IPR040186">
    <property type="entry name" value="Citramalyl-CoA_lyase"/>
</dbReference>
<evidence type="ECO:0000259" key="2">
    <source>
        <dbReference type="Pfam" id="PF03328"/>
    </source>
</evidence>
<dbReference type="PANTHER" id="PTHR11105:SF0">
    <property type="entry name" value="CITRAMALYL-COA LYASE, MITOCHONDRIAL"/>
    <property type="match status" value="1"/>
</dbReference>
<dbReference type="InterPro" id="IPR015813">
    <property type="entry name" value="Pyrv/PenolPyrv_kinase-like_dom"/>
</dbReference>
<sequence length="333" mass="36394">MTNLLHPHQALFGHDTPRATLPVVDHYCGVEARMRKSLALQAELGPVFDITLDAEDGAPVGGEAEHALLIAELATSAANRFGRVGARVHPFGHAAFEADVDTLVAKAGQRLAYLMIPKPESADDVDRAAAAIDAACERHGQPKLPLQVLIETHGALREVFRIAAHPRIESLSFGLMDFVSAHGGAIPKTAMELPGQFEHPLVVRAKLEIAAAAHAFGKTPSHCVVTEFRDHERLSAAARRAARDFGYTRMWSIHPDQIRPIVEAFAPGADEIEEAAELLLAAQAAQWAPISFRDRLHDRASYRYFWTVLERAERTGRALPDEARRAFFPVAIG</sequence>
<dbReference type="EMBL" id="JBIGHV010000005">
    <property type="protein sequence ID" value="MFG6431114.1"/>
    <property type="molecule type" value="Genomic_DNA"/>
</dbReference>
<dbReference type="InterPro" id="IPR040442">
    <property type="entry name" value="Pyrv_kinase-like_dom_sf"/>
</dbReference>
<gene>
    <name evidence="3" type="ORF">ACG00Y_14390</name>
</gene>
<keyword evidence="4" id="KW-1185">Reference proteome</keyword>
<organism evidence="3 4">
    <name type="scientific">Pelomonas parva</name>
    <dbReference type="NCBI Taxonomy" id="3299032"/>
    <lineage>
        <taxon>Bacteria</taxon>
        <taxon>Pseudomonadati</taxon>
        <taxon>Pseudomonadota</taxon>
        <taxon>Betaproteobacteria</taxon>
        <taxon>Burkholderiales</taxon>
        <taxon>Sphaerotilaceae</taxon>
        <taxon>Roseateles</taxon>
    </lineage>
</organism>
<comment type="caution">
    <text evidence="3">The sequence shown here is derived from an EMBL/GenBank/DDBJ whole genome shotgun (WGS) entry which is preliminary data.</text>
</comment>
<name>A0ABW7F3H1_9BURK</name>
<dbReference type="Gene3D" id="3.20.20.60">
    <property type="entry name" value="Phosphoenolpyruvate-binding domains"/>
    <property type="match status" value="1"/>
</dbReference>
<accession>A0ABW7F3H1</accession>
<protein>
    <submittedName>
        <fullName evidence="3">HpcH/HpaI aldolase/citrate lyase family protein</fullName>
    </submittedName>
</protein>
<dbReference type="RefSeq" id="WP_394479920.1">
    <property type="nucleotide sequence ID" value="NZ_JBIGHV010000005.1"/>
</dbReference>
<keyword evidence="1" id="KW-0479">Metal-binding</keyword>
<reference evidence="3 4" key="1">
    <citation type="submission" date="2024-08" db="EMBL/GenBank/DDBJ databases">
        <authorList>
            <person name="Lu H."/>
        </authorList>
    </citation>
    <scope>NUCLEOTIDE SEQUENCE [LARGE SCALE GENOMIC DNA]</scope>
    <source>
        <strain evidence="3 4">LYH14W</strain>
    </source>
</reference>
<evidence type="ECO:0000313" key="3">
    <source>
        <dbReference type="EMBL" id="MFG6431114.1"/>
    </source>
</evidence>
<dbReference type="GO" id="GO:0016829">
    <property type="term" value="F:lyase activity"/>
    <property type="evidence" value="ECO:0007669"/>
    <property type="project" value="UniProtKB-KW"/>
</dbReference>
<dbReference type="InterPro" id="IPR005000">
    <property type="entry name" value="Aldolase/citrate-lyase_domain"/>
</dbReference>
<proteinExistence type="predicted"/>